<dbReference type="RefSeq" id="WP_329774201.1">
    <property type="nucleotide sequence ID" value="NZ_JAYDYW010000004.1"/>
</dbReference>
<dbReference type="PANTHER" id="PTHR30329">
    <property type="entry name" value="STATOR ELEMENT OF FLAGELLAR MOTOR COMPLEX"/>
    <property type="match status" value="1"/>
</dbReference>
<keyword evidence="10" id="KW-0966">Cell projection</keyword>
<dbReference type="Pfam" id="PF00691">
    <property type="entry name" value="OmpA"/>
    <property type="match status" value="1"/>
</dbReference>
<keyword evidence="10" id="KW-0969">Cilium</keyword>
<proteinExistence type="inferred from homology"/>
<evidence type="ECO:0000256" key="1">
    <source>
        <dbReference type="ARBA" id="ARBA00004162"/>
    </source>
</evidence>
<keyword evidence="10" id="KW-0282">Flagellum</keyword>
<dbReference type="CDD" id="cd07185">
    <property type="entry name" value="OmpA_C-like"/>
    <property type="match status" value="1"/>
</dbReference>
<evidence type="ECO:0000256" key="2">
    <source>
        <dbReference type="ARBA" id="ARBA00008914"/>
    </source>
</evidence>
<dbReference type="Proteomes" id="UP001310248">
    <property type="component" value="Unassembled WGS sequence"/>
</dbReference>
<gene>
    <name evidence="10" type="ORF">SNR37_002190</name>
</gene>
<dbReference type="Pfam" id="PF13677">
    <property type="entry name" value="MotB_plug"/>
    <property type="match status" value="1"/>
</dbReference>
<comment type="caution">
    <text evidence="10">The sequence shown here is derived from an EMBL/GenBank/DDBJ whole genome shotgun (WGS) entry which is preliminary data.</text>
</comment>
<keyword evidence="5 8" id="KW-1133">Transmembrane helix</keyword>
<organism evidence="10 11">
    <name type="scientific">Agarivorans aestuarii</name>
    <dbReference type="NCBI Taxonomy" id="1563703"/>
    <lineage>
        <taxon>Bacteria</taxon>
        <taxon>Pseudomonadati</taxon>
        <taxon>Pseudomonadota</taxon>
        <taxon>Gammaproteobacteria</taxon>
        <taxon>Alteromonadales</taxon>
        <taxon>Alteromonadaceae</taxon>
        <taxon>Agarivorans</taxon>
    </lineage>
</organism>
<reference evidence="11" key="1">
    <citation type="submission" date="2023-07" db="EMBL/GenBank/DDBJ databases">
        <title>Draft genome sequence of Agarivorans aestuarii strain ZMCS4, a CAZymes producing bacteria isolated from the marine brown algae Clodostephus spongiosus.</title>
        <authorList>
            <person name="Lorente B."/>
            <person name="Cabral C."/>
            <person name="Frias J."/>
            <person name="Faria J."/>
            <person name="Toubarro D."/>
        </authorList>
    </citation>
    <scope>NUCLEOTIDE SEQUENCE [LARGE SCALE GENOMIC DNA]</scope>
    <source>
        <strain evidence="11">ZMCS4</strain>
    </source>
</reference>
<name>A0ABU7G0A8_9ALTE</name>
<comment type="similarity">
    <text evidence="2">Belongs to the MotB family.</text>
</comment>
<dbReference type="Gene3D" id="3.30.1330.60">
    <property type="entry name" value="OmpA-like domain"/>
    <property type="match status" value="1"/>
</dbReference>
<accession>A0ABU7G0A8</accession>
<evidence type="ECO:0000256" key="3">
    <source>
        <dbReference type="ARBA" id="ARBA00022475"/>
    </source>
</evidence>
<dbReference type="InterPro" id="IPR006665">
    <property type="entry name" value="OmpA-like"/>
</dbReference>
<evidence type="ECO:0000313" key="11">
    <source>
        <dbReference type="Proteomes" id="UP001310248"/>
    </source>
</evidence>
<evidence type="ECO:0000256" key="6">
    <source>
        <dbReference type="ARBA" id="ARBA00023136"/>
    </source>
</evidence>
<keyword evidence="11" id="KW-1185">Reference proteome</keyword>
<evidence type="ECO:0000259" key="9">
    <source>
        <dbReference type="PROSITE" id="PS51123"/>
    </source>
</evidence>
<evidence type="ECO:0000256" key="5">
    <source>
        <dbReference type="ARBA" id="ARBA00022989"/>
    </source>
</evidence>
<protein>
    <submittedName>
        <fullName evidence="10">Flagellar motor protein MotB</fullName>
    </submittedName>
</protein>
<dbReference type="SUPFAM" id="SSF103088">
    <property type="entry name" value="OmpA-like"/>
    <property type="match status" value="1"/>
</dbReference>
<dbReference type="InterPro" id="IPR036737">
    <property type="entry name" value="OmpA-like_sf"/>
</dbReference>
<evidence type="ECO:0000256" key="4">
    <source>
        <dbReference type="ARBA" id="ARBA00022692"/>
    </source>
</evidence>
<evidence type="ECO:0000313" key="10">
    <source>
        <dbReference type="EMBL" id="MEE1672780.1"/>
    </source>
</evidence>
<feature type="transmembrane region" description="Helical" evidence="8">
    <location>
        <begin position="21"/>
        <end position="42"/>
    </location>
</feature>
<dbReference type="PROSITE" id="PS51123">
    <property type="entry name" value="OMPA_2"/>
    <property type="match status" value="1"/>
</dbReference>
<keyword evidence="6 7" id="KW-0472">Membrane</keyword>
<dbReference type="EMBL" id="JAYDYW010000004">
    <property type="protein sequence ID" value="MEE1672780.1"/>
    <property type="molecule type" value="Genomic_DNA"/>
</dbReference>
<dbReference type="InterPro" id="IPR050330">
    <property type="entry name" value="Bact_OuterMem_StrucFunc"/>
</dbReference>
<evidence type="ECO:0000256" key="7">
    <source>
        <dbReference type="PROSITE-ProRule" id="PRU00473"/>
    </source>
</evidence>
<keyword evidence="3" id="KW-1003">Cell membrane</keyword>
<reference evidence="10 11" key="2">
    <citation type="submission" date="2023-12" db="EMBL/GenBank/DDBJ databases">
        <authorList>
            <consortium name="Cladostephus spongiosus"/>
            <person name="Lorente B."/>
            <person name="Cabral C."/>
            <person name="Frias J."/>
            <person name="Faria J."/>
            <person name="Toubarro D."/>
        </authorList>
    </citation>
    <scope>NUCLEOTIDE SEQUENCE [LARGE SCALE GENOMIC DNA]</scope>
    <source>
        <strain evidence="10 11">ZMCS4</strain>
    </source>
</reference>
<comment type="subcellular location">
    <subcellularLocation>
        <location evidence="1">Cell membrane</location>
        <topology evidence="1">Single-pass membrane protein</topology>
    </subcellularLocation>
</comment>
<feature type="domain" description="OmpA-like" evidence="9">
    <location>
        <begin position="144"/>
        <end position="261"/>
    </location>
</feature>
<evidence type="ECO:0000256" key="8">
    <source>
        <dbReference type="SAM" id="Phobius"/>
    </source>
</evidence>
<dbReference type="PANTHER" id="PTHR30329:SF20">
    <property type="entry name" value="EXPORTED PROTEIN"/>
    <property type="match status" value="1"/>
</dbReference>
<sequence length="307" mass="34489">MRHRYATQAKRNASTERWLVSYADYMTLMFALFVVLYAMAIANENDYPELQTRLQHAISLFETDKVSSQAMIVVESEGSSEAGILSGGQSILDGEVFKRVEITPMPSDYPSNADDEGFIQLAEQLATEFKDFLKTDDIVISYDEQWLTIELDSRLFFASGSAYLLKPAAQVIDVLAEKLSRIDNYIRVRGYTDENSIDSELYPSNWELSAARATRVLRELQARGVAPARMALEAYAEFSPDETKVSNRKNRRVVIALAKTLWQAKVEVSSETPVKAEAEPTKQPDSETMLAVPLEGGGVRFTTRQEE</sequence>
<keyword evidence="4 8" id="KW-0812">Transmembrane</keyword>
<dbReference type="InterPro" id="IPR025713">
    <property type="entry name" value="MotB-like_N_dom"/>
</dbReference>